<organism evidence="2">
    <name type="scientific">Eutreptiella gymnastica</name>
    <dbReference type="NCBI Taxonomy" id="73025"/>
    <lineage>
        <taxon>Eukaryota</taxon>
        <taxon>Discoba</taxon>
        <taxon>Euglenozoa</taxon>
        <taxon>Euglenida</taxon>
        <taxon>Spirocuta</taxon>
        <taxon>Euglenophyceae</taxon>
        <taxon>Eutreptiales</taxon>
        <taxon>Eutreptiaceae</taxon>
        <taxon>Eutreptiella</taxon>
    </lineage>
</organism>
<feature type="region of interest" description="Disordered" evidence="1">
    <location>
        <begin position="1"/>
        <end position="20"/>
    </location>
</feature>
<protein>
    <submittedName>
        <fullName evidence="2">Uncharacterized protein</fullName>
    </submittedName>
</protein>
<name>A0A7S1NFY2_9EUGL</name>
<dbReference type="AlphaFoldDB" id="A0A7S1NFY2"/>
<reference evidence="2" key="1">
    <citation type="submission" date="2021-01" db="EMBL/GenBank/DDBJ databases">
        <authorList>
            <person name="Corre E."/>
            <person name="Pelletier E."/>
            <person name="Niang G."/>
            <person name="Scheremetjew M."/>
            <person name="Finn R."/>
            <person name="Kale V."/>
            <person name="Holt S."/>
            <person name="Cochrane G."/>
            <person name="Meng A."/>
            <person name="Brown T."/>
            <person name="Cohen L."/>
        </authorList>
    </citation>
    <scope>NUCLEOTIDE SEQUENCE</scope>
    <source>
        <strain evidence="2">NIES-381</strain>
    </source>
</reference>
<sequence length="135" mass="14918">MDSQSNQPMPIDAGQGQNQVSMEPTLAAWRKWLEGPFQTMLQSTQLQQQLQEWGVAMEEDLTDQGIPSGAIQALNARTGGIANNMDLKESYMALGTYNAKDYNQTSLKADSSKLQLQNQLTNHYKTGSNGLKVHT</sequence>
<evidence type="ECO:0000256" key="1">
    <source>
        <dbReference type="SAM" id="MobiDB-lite"/>
    </source>
</evidence>
<dbReference type="EMBL" id="HBGA01071136">
    <property type="protein sequence ID" value="CAD9015497.1"/>
    <property type="molecule type" value="Transcribed_RNA"/>
</dbReference>
<proteinExistence type="predicted"/>
<evidence type="ECO:0000313" key="2">
    <source>
        <dbReference type="EMBL" id="CAD9015497.1"/>
    </source>
</evidence>
<gene>
    <name evidence="2" type="ORF">EGYM00392_LOCUS26605</name>
</gene>
<accession>A0A7S1NFY2</accession>